<sequence length="177" mass="20261">MEGDDFPSHLPRKPAHSQRVQLLEEESVHYGLTDPEAANEWQHYLPPGAGTLRYGPHQRAFGIAMYHEIHCLRYMRGEYASPAQPDYKHIQHCLSLLRNAILCEADVTLEPGDFTQRNYTVERVGIAHECGNWEAVYDDATRSWIDWWVYAKANGISCESYLLFFCQETDAVTPDSG</sequence>
<dbReference type="EMBL" id="MU276007">
    <property type="protein sequence ID" value="KAI0043708.1"/>
    <property type="molecule type" value="Genomic_DNA"/>
</dbReference>
<dbReference type="Proteomes" id="UP000814033">
    <property type="component" value="Unassembled WGS sequence"/>
</dbReference>
<proteinExistence type="predicted"/>
<organism evidence="1 2">
    <name type="scientific">Auriscalpium vulgare</name>
    <dbReference type="NCBI Taxonomy" id="40419"/>
    <lineage>
        <taxon>Eukaryota</taxon>
        <taxon>Fungi</taxon>
        <taxon>Dikarya</taxon>
        <taxon>Basidiomycota</taxon>
        <taxon>Agaricomycotina</taxon>
        <taxon>Agaricomycetes</taxon>
        <taxon>Russulales</taxon>
        <taxon>Auriscalpiaceae</taxon>
        <taxon>Auriscalpium</taxon>
    </lineage>
</organism>
<comment type="caution">
    <text evidence="1">The sequence shown here is derived from an EMBL/GenBank/DDBJ whole genome shotgun (WGS) entry which is preliminary data.</text>
</comment>
<reference evidence="1" key="2">
    <citation type="journal article" date="2022" name="New Phytol.">
        <title>Evolutionary transition to the ectomycorrhizal habit in the genomes of a hyperdiverse lineage of mushroom-forming fungi.</title>
        <authorList>
            <person name="Looney B."/>
            <person name="Miyauchi S."/>
            <person name="Morin E."/>
            <person name="Drula E."/>
            <person name="Courty P.E."/>
            <person name="Kohler A."/>
            <person name="Kuo A."/>
            <person name="LaButti K."/>
            <person name="Pangilinan J."/>
            <person name="Lipzen A."/>
            <person name="Riley R."/>
            <person name="Andreopoulos W."/>
            <person name="He G."/>
            <person name="Johnson J."/>
            <person name="Nolan M."/>
            <person name="Tritt A."/>
            <person name="Barry K.W."/>
            <person name="Grigoriev I.V."/>
            <person name="Nagy L.G."/>
            <person name="Hibbett D."/>
            <person name="Henrissat B."/>
            <person name="Matheny P.B."/>
            <person name="Labbe J."/>
            <person name="Martin F.M."/>
        </authorList>
    </citation>
    <scope>NUCLEOTIDE SEQUENCE</scope>
    <source>
        <strain evidence="1">FP105234-sp</strain>
    </source>
</reference>
<protein>
    <submittedName>
        <fullName evidence="1">Uncharacterized protein</fullName>
    </submittedName>
</protein>
<gene>
    <name evidence="1" type="ORF">FA95DRAFT_1563030</name>
</gene>
<keyword evidence="2" id="KW-1185">Reference proteome</keyword>
<accession>A0ACB8RHV8</accession>
<evidence type="ECO:0000313" key="2">
    <source>
        <dbReference type="Proteomes" id="UP000814033"/>
    </source>
</evidence>
<evidence type="ECO:0000313" key="1">
    <source>
        <dbReference type="EMBL" id="KAI0043708.1"/>
    </source>
</evidence>
<reference evidence="1" key="1">
    <citation type="submission" date="2021-02" db="EMBL/GenBank/DDBJ databases">
        <authorList>
            <consortium name="DOE Joint Genome Institute"/>
            <person name="Ahrendt S."/>
            <person name="Looney B.P."/>
            <person name="Miyauchi S."/>
            <person name="Morin E."/>
            <person name="Drula E."/>
            <person name="Courty P.E."/>
            <person name="Chicoki N."/>
            <person name="Fauchery L."/>
            <person name="Kohler A."/>
            <person name="Kuo A."/>
            <person name="Labutti K."/>
            <person name="Pangilinan J."/>
            <person name="Lipzen A."/>
            <person name="Riley R."/>
            <person name="Andreopoulos W."/>
            <person name="He G."/>
            <person name="Johnson J."/>
            <person name="Barry K.W."/>
            <person name="Grigoriev I.V."/>
            <person name="Nagy L."/>
            <person name="Hibbett D."/>
            <person name="Henrissat B."/>
            <person name="Matheny P.B."/>
            <person name="Labbe J."/>
            <person name="Martin F."/>
        </authorList>
    </citation>
    <scope>NUCLEOTIDE SEQUENCE</scope>
    <source>
        <strain evidence="1">FP105234-sp</strain>
    </source>
</reference>
<name>A0ACB8RHV8_9AGAM</name>